<reference evidence="4" key="1">
    <citation type="submission" date="2020-05" db="UniProtKB">
        <authorList>
            <consortium name="EnsemblMetazoa"/>
        </authorList>
    </citation>
    <scope>IDENTIFICATION</scope>
    <source>
        <strain evidence="4">Yale</strain>
    </source>
</reference>
<dbReference type="EMBL" id="CCAG010005457">
    <property type="status" value="NOT_ANNOTATED_CDS"/>
    <property type="molecule type" value="Genomic_DNA"/>
</dbReference>
<proteinExistence type="predicted"/>
<accession>A0A1B0FA97</accession>
<dbReference type="PROSITE" id="PS50294">
    <property type="entry name" value="WD_REPEATS_REGION"/>
    <property type="match status" value="2"/>
</dbReference>
<dbReference type="PANTHER" id="PTHR44019:SF8">
    <property type="entry name" value="POC1 CENTRIOLAR PROTEIN HOMOLOG"/>
    <property type="match status" value="1"/>
</dbReference>
<keyword evidence="2" id="KW-0677">Repeat</keyword>
<dbReference type="InterPro" id="IPR015943">
    <property type="entry name" value="WD40/YVTN_repeat-like_dom_sf"/>
</dbReference>
<name>A0A1B0FA97_GLOMM</name>
<dbReference type="Pfam" id="PF00400">
    <property type="entry name" value="WD40"/>
    <property type="match status" value="2"/>
</dbReference>
<dbReference type="Gene3D" id="2.130.10.10">
    <property type="entry name" value="YVTN repeat-like/Quinoprotein amine dehydrogenase"/>
    <property type="match status" value="1"/>
</dbReference>
<keyword evidence="5" id="KW-1185">Reference proteome</keyword>
<dbReference type="AlphaFoldDB" id="A0A1B0FA97"/>
<dbReference type="STRING" id="37546.A0A1B0FA97"/>
<dbReference type="PhylomeDB" id="A0A1B0FA97"/>
<dbReference type="SUPFAM" id="SSF50978">
    <property type="entry name" value="WD40 repeat-like"/>
    <property type="match status" value="1"/>
</dbReference>
<feature type="repeat" description="WD" evidence="3">
    <location>
        <begin position="15"/>
        <end position="50"/>
    </location>
</feature>
<dbReference type="InterPro" id="IPR001680">
    <property type="entry name" value="WD40_rpt"/>
</dbReference>
<evidence type="ECO:0000256" key="2">
    <source>
        <dbReference type="ARBA" id="ARBA00022737"/>
    </source>
</evidence>
<organism evidence="4 5">
    <name type="scientific">Glossina morsitans morsitans</name>
    <name type="common">Savannah tsetse fly</name>
    <dbReference type="NCBI Taxonomy" id="37546"/>
    <lineage>
        <taxon>Eukaryota</taxon>
        <taxon>Metazoa</taxon>
        <taxon>Ecdysozoa</taxon>
        <taxon>Arthropoda</taxon>
        <taxon>Hexapoda</taxon>
        <taxon>Insecta</taxon>
        <taxon>Pterygota</taxon>
        <taxon>Neoptera</taxon>
        <taxon>Endopterygota</taxon>
        <taxon>Diptera</taxon>
        <taxon>Brachycera</taxon>
        <taxon>Muscomorpha</taxon>
        <taxon>Hippoboscoidea</taxon>
        <taxon>Glossinidae</taxon>
        <taxon>Glossina</taxon>
    </lineage>
</organism>
<evidence type="ECO:0000313" key="5">
    <source>
        <dbReference type="Proteomes" id="UP000092444"/>
    </source>
</evidence>
<evidence type="ECO:0000256" key="1">
    <source>
        <dbReference type="ARBA" id="ARBA00022574"/>
    </source>
</evidence>
<dbReference type="PROSITE" id="PS50082">
    <property type="entry name" value="WD_REPEATS_2"/>
    <property type="match status" value="2"/>
</dbReference>
<evidence type="ECO:0000256" key="3">
    <source>
        <dbReference type="PROSITE-ProRule" id="PRU00221"/>
    </source>
</evidence>
<feature type="repeat" description="WD" evidence="3">
    <location>
        <begin position="57"/>
        <end position="89"/>
    </location>
</feature>
<dbReference type="InterPro" id="IPR036322">
    <property type="entry name" value="WD40_repeat_dom_sf"/>
</dbReference>
<evidence type="ECO:0000313" key="4">
    <source>
        <dbReference type="EnsemblMetazoa" id="GMOY000422-PA"/>
    </source>
</evidence>
<sequence>MNSERNVDPYVEGYYVGHTQSVTQVRFGPDGSAIATNSADSTVVLWDLKSAIHCLRFSGHAKRVNGISWSPKSNFIASCSQDGFVNIWEPKAHCICQEFLFHDKPLHSVDLHLTGPSMRVRLMSDRSERFGATVAVALSCCRVNVFDLVAQELVQLYQVYSEPANDLAFYPSGKFYAHWK</sequence>
<dbReference type="VEuPathDB" id="VectorBase:GMOY000422"/>
<dbReference type="EnsemblMetazoa" id="GMOY000422-RA">
    <property type="protein sequence ID" value="GMOY000422-PA"/>
    <property type="gene ID" value="GMOY000422"/>
</dbReference>
<dbReference type="SMART" id="SM00320">
    <property type="entry name" value="WD40"/>
    <property type="match status" value="2"/>
</dbReference>
<dbReference type="PANTHER" id="PTHR44019">
    <property type="entry name" value="WD REPEAT-CONTAINING PROTEIN 55"/>
    <property type="match status" value="1"/>
</dbReference>
<protein>
    <submittedName>
        <fullName evidence="4">Uncharacterized protein</fullName>
    </submittedName>
</protein>
<dbReference type="InterPro" id="IPR050505">
    <property type="entry name" value="WDR55/POC1"/>
</dbReference>
<keyword evidence="1 3" id="KW-0853">WD repeat</keyword>
<dbReference type="Proteomes" id="UP000092444">
    <property type="component" value="Unassembled WGS sequence"/>
</dbReference>